<dbReference type="Proteomes" id="UP000580891">
    <property type="component" value="Unassembled WGS sequence"/>
</dbReference>
<evidence type="ECO:0000256" key="1">
    <source>
        <dbReference type="SAM" id="Phobius"/>
    </source>
</evidence>
<organism evidence="2 3">
    <name type="scientific">[Anoxybacillus] calidus</name>
    <dbReference type="NCBI Taxonomy" id="575178"/>
    <lineage>
        <taxon>Bacteria</taxon>
        <taxon>Bacillati</taxon>
        <taxon>Bacillota</taxon>
        <taxon>Bacilli</taxon>
        <taxon>Bacillales</taxon>
        <taxon>Anoxybacillaceae</taxon>
        <taxon>Paranoxybacillus</taxon>
    </lineage>
</organism>
<reference evidence="2 3" key="1">
    <citation type="submission" date="2020-07" db="EMBL/GenBank/DDBJ databases">
        <title>Genomic Encyclopedia of Type Strains, Phase IV (KMG-IV): sequencing the most valuable type-strain genomes for metagenomic binning, comparative biology and taxonomic classification.</title>
        <authorList>
            <person name="Goeker M."/>
        </authorList>
    </citation>
    <scope>NUCLEOTIDE SEQUENCE [LARGE SCALE GENOMIC DNA]</scope>
    <source>
        <strain evidence="2 3">DSM 25220</strain>
    </source>
</reference>
<sequence>MKSWLDNVVVFIWVTLFLYLVNFFEIPKNIYYFLIGVPLIFGGVFLILYLFEKSDKNKT</sequence>
<accession>A0A7V9YZW5</accession>
<protein>
    <submittedName>
        <fullName evidence="2">Putative membrane protein</fullName>
    </submittedName>
</protein>
<keyword evidence="1" id="KW-0472">Membrane</keyword>
<evidence type="ECO:0000313" key="3">
    <source>
        <dbReference type="Proteomes" id="UP000580891"/>
    </source>
</evidence>
<name>A0A7V9YZW5_9BACL</name>
<gene>
    <name evidence="2" type="ORF">HNQ85_001618</name>
</gene>
<keyword evidence="3" id="KW-1185">Reference proteome</keyword>
<keyword evidence="1" id="KW-1133">Transmembrane helix</keyword>
<dbReference type="AlphaFoldDB" id="A0A7V9YZW5"/>
<feature type="transmembrane region" description="Helical" evidence="1">
    <location>
        <begin position="30"/>
        <end position="51"/>
    </location>
</feature>
<comment type="caution">
    <text evidence="2">The sequence shown here is derived from an EMBL/GenBank/DDBJ whole genome shotgun (WGS) entry which is preliminary data.</text>
</comment>
<dbReference type="EMBL" id="JACDUU010000003">
    <property type="protein sequence ID" value="MBA2871348.1"/>
    <property type="molecule type" value="Genomic_DNA"/>
</dbReference>
<evidence type="ECO:0000313" key="2">
    <source>
        <dbReference type="EMBL" id="MBA2871348.1"/>
    </source>
</evidence>
<keyword evidence="1" id="KW-0812">Transmembrane</keyword>
<feature type="transmembrane region" description="Helical" evidence="1">
    <location>
        <begin position="7"/>
        <end position="24"/>
    </location>
</feature>
<proteinExistence type="predicted"/>